<sequence length="335" mass="39200">MSYNVLPKTYSNLKLQITLQNKIISPSFSSSYYHFLNEKQRALQDIKDKTEEHAFVNCYKLLNIKNYINTYNIKVEDDTSTKSLFLNLIEIFNNYNANIILKKCNKFLHIGEKHKESISAIEHLQKNAKEVTVYESIDKVDNTELLKKDYFDYFFIELNSSNLTDPNKYIIAQIKTLILIINKLNLGSLVIIKLDYLFYQPLLEFVYVITSMFEKTLLVKPLTSDTVSLEKYLVCKNLKNNSFDISSYRDCLMNNTFESQNISSIINNKVPIYFKNKLTEIDVILGQNLLENIQELINFLNYKNKIEKVDNIEKSNIHKASVWLIKNKLSPNTFL</sequence>
<dbReference type="AlphaFoldDB" id="A0A6C0LL25"/>
<evidence type="ECO:0008006" key="2">
    <source>
        <dbReference type="Google" id="ProtNLM"/>
    </source>
</evidence>
<organism evidence="1">
    <name type="scientific">viral metagenome</name>
    <dbReference type="NCBI Taxonomy" id="1070528"/>
    <lineage>
        <taxon>unclassified sequences</taxon>
        <taxon>metagenomes</taxon>
        <taxon>organismal metagenomes</taxon>
    </lineage>
</organism>
<accession>A0A6C0LL25</accession>
<name>A0A6C0LL25_9ZZZZ</name>
<dbReference type="InterPro" id="IPR029063">
    <property type="entry name" value="SAM-dependent_MTases_sf"/>
</dbReference>
<evidence type="ECO:0000313" key="1">
    <source>
        <dbReference type="EMBL" id="QHU31040.1"/>
    </source>
</evidence>
<protein>
    <recommendedName>
        <fullName evidence="2">Ribosomal RNA methyltransferase FtsJ domain-containing protein</fullName>
    </recommendedName>
</protein>
<dbReference type="SUPFAM" id="SSF53335">
    <property type="entry name" value="S-adenosyl-L-methionine-dependent methyltransferases"/>
    <property type="match status" value="1"/>
</dbReference>
<dbReference type="Gene3D" id="3.40.50.12760">
    <property type="match status" value="1"/>
</dbReference>
<proteinExistence type="predicted"/>
<dbReference type="EMBL" id="MN740522">
    <property type="protein sequence ID" value="QHU31040.1"/>
    <property type="molecule type" value="Genomic_DNA"/>
</dbReference>
<reference evidence="1" key="1">
    <citation type="journal article" date="2020" name="Nature">
        <title>Giant virus diversity and host interactions through global metagenomics.</title>
        <authorList>
            <person name="Schulz F."/>
            <person name="Roux S."/>
            <person name="Paez-Espino D."/>
            <person name="Jungbluth S."/>
            <person name="Walsh D.A."/>
            <person name="Denef V.J."/>
            <person name="McMahon K.D."/>
            <person name="Konstantinidis K.T."/>
            <person name="Eloe-Fadrosh E.A."/>
            <person name="Kyrpides N.C."/>
            <person name="Woyke T."/>
        </authorList>
    </citation>
    <scope>NUCLEOTIDE SEQUENCE</scope>
    <source>
        <strain evidence="1">GVMAG-M-3300027892-73</strain>
    </source>
</reference>